<gene>
    <name evidence="2" type="ORF">EDC63_101113</name>
</gene>
<keyword evidence="3" id="KW-1185">Reference proteome</keyword>
<dbReference type="AlphaFoldDB" id="A0A4R3YDM4"/>
<name>A0A4R3YDM4_9PROT</name>
<sequence>MTTSTQFTDSDGISYKAMLPLSWSPVITAISSSTLSDWMDTNIYLLRALTTMETLPAEKDNEMGTVAAIAFERLETKVDLALTLLATLLEQKGSFPNPVSVNLSANAMEWIAEEGPSPNTEITLSLYLSKKIPQAIIFPAKVTHSKRMEGGLHTRAEFINLSEEMQDWLERTLFRYHRREIQLRHSGKTP</sequence>
<accession>A0A4R3YDM4</accession>
<dbReference type="OrthoDB" id="9133602at2"/>
<dbReference type="InterPro" id="IPR031800">
    <property type="entry name" value="PilZ_atypical"/>
</dbReference>
<dbReference type="Pfam" id="PF16823">
    <property type="entry name" value="tPilZ"/>
    <property type="match status" value="1"/>
</dbReference>
<dbReference type="GO" id="GO:0035438">
    <property type="term" value="F:cyclic-di-GMP binding"/>
    <property type="evidence" value="ECO:0007669"/>
    <property type="project" value="InterPro"/>
</dbReference>
<organism evidence="2 3">
    <name type="scientific">Sulfurirhabdus autotrophica</name>
    <dbReference type="NCBI Taxonomy" id="1706046"/>
    <lineage>
        <taxon>Bacteria</taxon>
        <taxon>Pseudomonadati</taxon>
        <taxon>Pseudomonadota</taxon>
        <taxon>Betaproteobacteria</taxon>
        <taxon>Nitrosomonadales</taxon>
        <taxon>Sulfuricellaceae</taxon>
        <taxon>Sulfurirhabdus</taxon>
    </lineage>
</organism>
<evidence type="ECO:0000313" key="3">
    <source>
        <dbReference type="Proteomes" id="UP000295367"/>
    </source>
</evidence>
<feature type="domain" description="Cyclic di-GMP receptor atypical PilZ" evidence="1">
    <location>
        <begin position="46"/>
        <end position="181"/>
    </location>
</feature>
<dbReference type="Proteomes" id="UP000295367">
    <property type="component" value="Unassembled WGS sequence"/>
</dbReference>
<dbReference type="EMBL" id="SMCO01000001">
    <property type="protein sequence ID" value="TCV90146.1"/>
    <property type="molecule type" value="Genomic_DNA"/>
</dbReference>
<proteinExistence type="predicted"/>
<reference evidence="2 3" key="1">
    <citation type="submission" date="2019-03" db="EMBL/GenBank/DDBJ databases">
        <title>Genomic Encyclopedia of Type Strains, Phase IV (KMG-IV): sequencing the most valuable type-strain genomes for metagenomic binning, comparative biology and taxonomic classification.</title>
        <authorList>
            <person name="Goeker M."/>
        </authorList>
    </citation>
    <scope>NUCLEOTIDE SEQUENCE [LARGE SCALE GENOMIC DNA]</scope>
    <source>
        <strain evidence="2 3">DSM 100309</strain>
    </source>
</reference>
<protein>
    <submittedName>
        <fullName evidence="2">PilZ domain-containing protein</fullName>
    </submittedName>
</protein>
<comment type="caution">
    <text evidence="2">The sequence shown here is derived from an EMBL/GenBank/DDBJ whole genome shotgun (WGS) entry which is preliminary data.</text>
</comment>
<evidence type="ECO:0000313" key="2">
    <source>
        <dbReference type="EMBL" id="TCV90146.1"/>
    </source>
</evidence>
<dbReference type="RefSeq" id="WP_124947878.1">
    <property type="nucleotide sequence ID" value="NZ_BHVT01000073.1"/>
</dbReference>
<evidence type="ECO:0000259" key="1">
    <source>
        <dbReference type="Pfam" id="PF16823"/>
    </source>
</evidence>